<keyword evidence="3" id="KW-1185">Reference proteome</keyword>
<feature type="compositionally biased region" description="Basic and acidic residues" evidence="1">
    <location>
        <begin position="51"/>
        <end position="64"/>
    </location>
</feature>
<evidence type="ECO:0000313" key="2">
    <source>
        <dbReference type="EnsemblMetazoa" id="GAUT023941-PA"/>
    </source>
</evidence>
<sequence length="151" mass="17078">MESTITLKAFQDLKGTVAALVAENIALDQRYKKLSKRSNNLLNENNNLKGQKNELENKMKKLETLEDEKEDNDKDENMQFSSDEDEEPAKYKHVAGSVMQVEKKSSPSSSGEQKPAPSNRRNFITLNLIAIKVQYTQTKLESTLQQLKGGM</sequence>
<dbReference type="EnsemblMetazoa" id="GAUT023941-RA">
    <property type="protein sequence ID" value="GAUT023941-PA"/>
    <property type="gene ID" value="GAUT023941"/>
</dbReference>
<proteinExistence type="predicted"/>
<evidence type="ECO:0000256" key="1">
    <source>
        <dbReference type="SAM" id="MobiDB-lite"/>
    </source>
</evidence>
<dbReference type="VEuPathDB" id="VectorBase:GAUT023941"/>
<name>A0A1A9V2U6_GLOAU</name>
<evidence type="ECO:0000313" key="3">
    <source>
        <dbReference type="Proteomes" id="UP000078200"/>
    </source>
</evidence>
<dbReference type="AlphaFoldDB" id="A0A1A9V2U6"/>
<organism evidence="2 3">
    <name type="scientific">Glossina austeni</name>
    <name type="common">Savannah tsetse fly</name>
    <dbReference type="NCBI Taxonomy" id="7395"/>
    <lineage>
        <taxon>Eukaryota</taxon>
        <taxon>Metazoa</taxon>
        <taxon>Ecdysozoa</taxon>
        <taxon>Arthropoda</taxon>
        <taxon>Hexapoda</taxon>
        <taxon>Insecta</taxon>
        <taxon>Pterygota</taxon>
        <taxon>Neoptera</taxon>
        <taxon>Endopterygota</taxon>
        <taxon>Diptera</taxon>
        <taxon>Brachycera</taxon>
        <taxon>Muscomorpha</taxon>
        <taxon>Hippoboscoidea</taxon>
        <taxon>Glossinidae</taxon>
        <taxon>Glossina</taxon>
    </lineage>
</organism>
<reference evidence="2" key="1">
    <citation type="submission" date="2020-05" db="UniProtKB">
        <authorList>
            <consortium name="EnsemblMetazoa"/>
        </authorList>
    </citation>
    <scope>IDENTIFICATION</scope>
    <source>
        <strain evidence="2">TTRI</strain>
    </source>
</reference>
<protein>
    <submittedName>
        <fullName evidence="2">Uncharacterized protein</fullName>
    </submittedName>
</protein>
<feature type="region of interest" description="Disordered" evidence="1">
    <location>
        <begin position="36"/>
        <end position="121"/>
    </location>
</feature>
<dbReference type="Proteomes" id="UP000078200">
    <property type="component" value="Unassembled WGS sequence"/>
</dbReference>
<feature type="compositionally biased region" description="Low complexity" evidence="1">
    <location>
        <begin position="37"/>
        <end position="50"/>
    </location>
</feature>
<accession>A0A1A9V2U6</accession>